<reference evidence="2 3" key="1">
    <citation type="submission" date="2019-03" db="EMBL/GenBank/DDBJ databases">
        <title>First draft genome of Liparis tanakae, snailfish: a comprehensive survey of snailfish specific genes.</title>
        <authorList>
            <person name="Kim W."/>
            <person name="Song I."/>
            <person name="Jeong J.-H."/>
            <person name="Kim D."/>
            <person name="Kim S."/>
            <person name="Ryu S."/>
            <person name="Song J.Y."/>
            <person name="Lee S.K."/>
        </authorList>
    </citation>
    <scope>NUCLEOTIDE SEQUENCE [LARGE SCALE GENOMIC DNA]</scope>
    <source>
        <tissue evidence="2">Muscle</tissue>
    </source>
</reference>
<keyword evidence="3" id="KW-1185">Reference proteome</keyword>
<feature type="region of interest" description="Disordered" evidence="1">
    <location>
        <begin position="1"/>
        <end position="75"/>
    </location>
</feature>
<comment type="caution">
    <text evidence="2">The sequence shown here is derived from an EMBL/GenBank/DDBJ whole genome shotgun (WGS) entry which is preliminary data.</text>
</comment>
<evidence type="ECO:0000313" key="3">
    <source>
        <dbReference type="Proteomes" id="UP000314294"/>
    </source>
</evidence>
<evidence type="ECO:0000256" key="1">
    <source>
        <dbReference type="SAM" id="MobiDB-lite"/>
    </source>
</evidence>
<dbReference type="Proteomes" id="UP000314294">
    <property type="component" value="Unassembled WGS sequence"/>
</dbReference>
<accession>A0A4Z2HQ79</accession>
<protein>
    <submittedName>
        <fullName evidence="2">Uncharacterized protein</fullName>
    </submittedName>
</protein>
<name>A0A4Z2HQ79_9TELE</name>
<dbReference type="AlphaFoldDB" id="A0A4Z2HQ79"/>
<evidence type="ECO:0000313" key="2">
    <source>
        <dbReference type="EMBL" id="TNN67163.1"/>
    </source>
</evidence>
<feature type="compositionally biased region" description="Polar residues" evidence="1">
    <location>
        <begin position="35"/>
        <end position="44"/>
    </location>
</feature>
<gene>
    <name evidence="2" type="ORF">EYF80_022580</name>
</gene>
<organism evidence="2 3">
    <name type="scientific">Liparis tanakae</name>
    <name type="common">Tanaka's snailfish</name>
    <dbReference type="NCBI Taxonomy" id="230148"/>
    <lineage>
        <taxon>Eukaryota</taxon>
        <taxon>Metazoa</taxon>
        <taxon>Chordata</taxon>
        <taxon>Craniata</taxon>
        <taxon>Vertebrata</taxon>
        <taxon>Euteleostomi</taxon>
        <taxon>Actinopterygii</taxon>
        <taxon>Neopterygii</taxon>
        <taxon>Teleostei</taxon>
        <taxon>Neoteleostei</taxon>
        <taxon>Acanthomorphata</taxon>
        <taxon>Eupercaria</taxon>
        <taxon>Perciformes</taxon>
        <taxon>Cottioidei</taxon>
        <taxon>Cottales</taxon>
        <taxon>Liparidae</taxon>
        <taxon>Liparis</taxon>
    </lineage>
</organism>
<proteinExistence type="predicted"/>
<sequence length="75" mass="8648">MSHVFWPKERTRAESSSTRLSRFPSCQKDRDVTPLITQQETTLSRAARFSMGETEMQDGDARQRQKTETQGGDIR</sequence>
<dbReference type="EMBL" id="SRLO01000208">
    <property type="protein sequence ID" value="TNN67163.1"/>
    <property type="molecule type" value="Genomic_DNA"/>
</dbReference>
<feature type="compositionally biased region" description="Basic and acidic residues" evidence="1">
    <location>
        <begin position="1"/>
        <end position="13"/>
    </location>
</feature>